<dbReference type="Gene3D" id="1.10.10.60">
    <property type="entry name" value="Homeodomain-like"/>
    <property type="match status" value="1"/>
</dbReference>
<dbReference type="InterPro" id="IPR001647">
    <property type="entry name" value="HTH_TetR"/>
</dbReference>
<organism evidence="6 7">
    <name type="scientific">Amycolatopsis magusensis</name>
    <dbReference type="NCBI Taxonomy" id="882444"/>
    <lineage>
        <taxon>Bacteria</taxon>
        <taxon>Bacillati</taxon>
        <taxon>Actinomycetota</taxon>
        <taxon>Actinomycetes</taxon>
        <taxon>Pseudonocardiales</taxon>
        <taxon>Pseudonocardiaceae</taxon>
        <taxon>Amycolatopsis</taxon>
    </lineage>
</organism>
<dbReference type="Pfam" id="PF00440">
    <property type="entry name" value="TetR_N"/>
    <property type="match status" value="1"/>
</dbReference>
<evidence type="ECO:0000256" key="3">
    <source>
        <dbReference type="ARBA" id="ARBA00023163"/>
    </source>
</evidence>
<evidence type="ECO:0000256" key="1">
    <source>
        <dbReference type="ARBA" id="ARBA00023015"/>
    </source>
</evidence>
<dbReference type="Proteomes" id="UP000741013">
    <property type="component" value="Unassembled WGS sequence"/>
</dbReference>
<dbReference type="InterPro" id="IPR036271">
    <property type="entry name" value="Tet_transcr_reg_TetR-rel_C_sf"/>
</dbReference>
<dbReference type="RefSeq" id="WP_209666407.1">
    <property type="nucleotide sequence ID" value="NZ_JAGGMS010000001.1"/>
</dbReference>
<dbReference type="PANTHER" id="PTHR47506">
    <property type="entry name" value="TRANSCRIPTIONAL REGULATORY PROTEIN"/>
    <property type="match status" value="1"/>
</dbReference>
<dbReference type="PANTHER" id="PTHR47506:SF1">
    <property type="entry name" value="HTH-TYPE TRANSCRIPTIONAL REGULATOR YJDC"/>
    <property type="match status" value="1"/>
</dbReference>
<dbReference type="PROSITE" id="PS50977">
    <property type="entry name" value="HTH_TETR_2"/>
    <property type="match status" value="1"/>
</dbReference>
<accession>A0ABS4PWH1</accession>
<sequence length="191" mass="21156">MARPREFDERAAIDSAMHAFWRGGYEGTSTQQLCEATGLGRSSIYNTFSSKHALFVRALQHYCDTMTQHQIDFLESPGSPREKLRTLLLDTIEDEFTSDHRGCLAVNTLAELGDKDPEVGAQLAKDAERYVAAIHAVVLAGQREDELDSDHDALVVARFLHSQIAALRLSARSGTDRPTLERIAELALSTL</sequence>
<evidence type="ECO:0000313" key="6">
    <source>
        <dbReference type="EMBL" id="MBP2183204.1"/>
    </source>
</evidence>
<feature type="DNA-binding region" description="H-T-H motif" evidence="4">
    <location>
        <begin position="29"/>
        <end position="48"/>
    </location>
</feature>
<feature type="domain" description="HTH tetR-type" evidence="5">
    <location>
        <begin position="6"/>
        <end position="66"/>
    </location>
</feature>
<dbReference type="SUPFAM" id="SSF48498">
    <property type="entry name" value="Tetracyclin repressor-like, C-terminal domain"/>
    <property type="match status" value="1"/>
</dbReference>
<dbReference type="InterPro" id="IPR009057">
    <property type="entry name" value="Homeodomain-like_sf"/>
</dbReference>
<evidence type="ECO:0000259" key="5">
    <source>
        <dbReference type="PROSITE" id="PS50977"/>
    </source>
</evidence>
<evidence type="ECO:0000313" key="7">
    <source>
        <dbReference type="Proteomes" id="UP000741013"/>
    </source>
</evidence>
<keyword evidence="3" id="KW-0804">Transcription</keyword>
<protein>
    <submittedName>
        <fullName evidence="6">AcrR family transcriptional regulator</fullName>
    </submittedName>
</protein>
<dbReference type="Pfam" id="PF16925">
    <property type="entry name" value="TetR_C_13"/>
    <property type="match status" value="1"/>
</dbReference>
<evidence type="ECO:0000256" key="2">
    <source>
        <dbReference type="ARBA" id="ARBA00023125"/>
    </source>
</evidence>
<name>A0ABS4PWH1_9PSEU</name>
<proteinExistence type="predicted"/>
<reference evidence="6 7" key="1">
    <citation type="submission" date="2021-03" db="EMBL/GenBank/DDBJ databases">
        <title>Sequencing the genomes of 1000 actinobacteria strains.</title>
        <authorList>
            <person name="Klenk H.-P."/>
        </authorList>
    </citation>
    <scope>NUCLEOTIDE SEQUENCE [LARGE SCALE GENOMIC DNA]</scope>
    <source>
        <strain evidence="6 7">DSM 45510</strain>
    </source>
</reference>
<keyword evidence="2 4" id="KW-0238">DNA-binding</keyword>
<comment type="caution">
    <text evidence="6">The sequence shown here is derived from an EMBL/GenBank/DDBJ whole genome shotgun (WGS) entry which is preliminary data.</text>
</comment>
<dbReference type="SUPFAM" id="SSF46689">
    <property type="entry name" value="Homeodomain-like"/>
    <property type="match status" value="1"/>
</dbReference>
<keyword evidence="1" id="KW-0805">Transcription regulation</keyword>
<gene>
    <name evidence="6" type="ORF">JOM49_004730</name>
</gene>
<dbReference type="EMBL" id="JAGGMS010000001">
    <property type="protein sequence ID" value="MBP2183204.1"/>
    <property type="molecule type" value="Genomic_DNA"/>
</dbReference>
<evidence type="ECO:0000256" key="4">
    <source>
        <dbReference type="PROSITE-ProRule" id="PRU00335"/>
    </source>
</evidence>
<dbReference type="InterPro" id="IPR011075">
    <property type="entry name" value="TetR_C"/>
</dbReference>
<keyword evidence="7" id="KW-1185">Reference proteome</keyword>
<dbReference type="Gene3D" id="1.10.357.10">
    <property type="entry name" value="Tetracycline Repressor, domain 2"/>
    <property type="match status" value="1"/>
</dbReference>